<dbReference type="Gene3D" id="1.10.260.40">
    <property type="entry name" value="lambda repressor-like DNA-binding domains"/>
    <property type="match status" value="1"/>
</dbReference>
<dbReference type="EMBL" id="UYIN01000021">
    <property type="protein sequence ID" value="VDG73820.1"/>
    <property type="molecule type" value="Genomic_DNA"/>
</dbReference>
<dbReference type="InterPro" id="IPR010982">
    <property type="entry name" value="Lambda_DNA-bd_dom_sf"/>
</dbReference>
<name>A0ABY6SZA2_9CLOT</name>
<dbReference type="Proteomes" id="UP000277570">
    <property type="component" value="Unassembled WGS sequence"/>
</dbReference>
<sequence>MQKKVTMRDIAKKGGVSPASVSMILNKKVFLDFLTIQYL</sequence>
<keyword evidence="2" id="KW-1185">Reference proteome</keyword>
<dbReference type="PROSITE" id="PS00356">
    <property type="entry name" value="HTH_LACI_1"/>
    <property type="match status" value="1"/>
</dbReference>
<dbReference type="SUPFAM" id="SSF47413">
    <property type="entry name" value="lambda repressor-like DNA-binding domains"/>
    <property type="match status" value="1"/>
</dbReference>
<reference evidence="1 2" key="1">
    <citation type="submission" date="2018-11" db="EMBL/GenBank/DDBJ databases">
        <authorList>
            <consortium name="Pathogen Informatics"/>
        </authorList>
    </citation>
    <scope>NUCLEOTIDE SEQUENCE [LARGE SCALE GENOMIC DNA]</scope>
    <source>
        <strain evidence="1 2">NCTC10913</strain>
    </source>
</reference>
<evidence type="ECO:0000313" key="2">
    <source>
        <dbReference type="Proteomes" id="UP000277570"/>
    </source>
</evidence>
<proteinExistence type="predicted"/>
<accession>A0ABY6SZA2</accession>
<protein>
    <recommendedName>
        <fullName evidence="3">LacI family transcriptional regulator</fullName>
    </recommendedName>
</protein>
<comment type="caution">
    <text evidence="1">The sequence shown here is derived from an EMBL/GenBank/DDBJ whole genome shotgun (WGS) entry which is preliminary data.</text>
</comment>
<evidence type="ECO:0000313" key="1">
    <source>
        <dbReference type="EMBL" id="VDG73820.1"/>
    </source>
</evidence>
<gene>
    <name evidence="1" type="ORF">NCTC10913_04197</name>
</gene>
<evidence type="ECO:0008006" key="3">
    <source>
        <dbReference type="Google" id="ProtNLM"/>
    </source>
</evidence>
<organism evidence="1 2">
    <name type="scientific">Clostridium carnis</name>
    <dbReference type="NCBI Taxonomy" id="1530"/>
    <lineage>
        <taxon>Bacteria</taxon>
        <taxon>Bacillati</taxon>
        <taxon>Bacillota</taxon>
        <taxon>Clostridia</taxon>
        <taxon>Eubacteriales</taxon>
        <taxon>Clostridiaceae</taxon>
        <taxon>Clostridium</taxon>
    </lineage>
</organism>